<feature type="non-terminal residue" evidence="1">
    <location>
        <position position="1"/>
    </location>
</feature>
<gene>
    <name evidence="1" type="ORF">S03H2_14800</name>
</gene>
<dbReference type="AlphaFoldDB" id="X1GLU9"/>
<name>X1GLU9_9ZZZZ</name>
<accession>X1GLU9</accession>
<sequence length="150" mass="18077">LSDKSQCPLGLDPKCMDAFKYDDNLTKTKYVNKFNYEWRFVSYSGQLWIIKDKSNKPLHFELNTLRDFLLKLKKSYFKFLLDIYPGASKKQIMFRQRETYGLRYLGLYKVSKFSYSFDFDKKAILKYGDILILINKLNYLIREENKKLEK</sequence>
<reference evidence="1" key="1">
    <citation type="journal article" date="2014" name="Front. Microbiol.">
        <title>High frequency of phylogenetically diverse reductive dehalogenase-homologous genes in deep subseafloor sedimentary metagenomes.</title>
        <authorList>
            <person name="Kawai M."/>
            <person name="Futagami T."/>
            <person name="Toyoda A."/>
            <person name="Takaki Y."/>
            <person name="Nishi S."/>
            <person name="Hori S."/>
            <person name="Arai W."/>
            <person name="Tsubouchi T."/>
            <person name="Morono Y."/>
            <person name="Uchiyama I."/>
            <person name="Ito T."/>
            <person name="Fujiyama A."/>
            <person name="Inagaki F."/>
            <person name="Takami H."/>
        </authorList>
    </citation>
    <scope>NUCLEOTIDE SEQUENCE</scope>
    <source>
        <strain evidence="1">Expedition CK06-06</strain>
    </source>
</reference>
<proteinExistence type="predicted"/>
<protein>
    <submittedName>
        <fullName evidence="1">Uncharacterized protein</fullName>
    </submittedName>
</protein>
<comment type="caution">
    <text evidence="1">The sequence shown here is derived from an EMBL/GenBank/DDBJ whole genome shotgun (WGS) entry which is preliminary data.</text>
</comment>
<organism evidence="1">
    <name type="scientific">marine sediment metagenome</name>
    <dbReference type="NCBI Taxonomy" id="412755"/>
    <lineage>
        <taxon>unclassified sequences</taxon>
        <taxon>metagenomes</taxon>
        <taxon>ecological metagenomes</taxon>
    </lineage>
</organism>
<dbReference type="EMBL" id="BARU01007516">
    <property type="protein sequence ID" value="GAH45835.1"/>
    <property type="molecule type" value="Genomic_DNA"/>
</dbReference>
<evidence type="ECO:0000313" key="1">
    <source>
        <dbReference type="EMBL" id="GAH45835.1"/>
    </source>
</evidence>